<feature type="non-terminal residue" evidence="1">
    <location>
        <position position="97"/>
    </location>
</feature>
<organism evidence="1 2">
    <name type="scientific">Actinophytocola xanthii</name>
    <dbReference type="NCBI Taxonomy" id="1912961"/>
    <lineage>
        <taxon>Bacteria</taxon>
        <taxon>Bacillati</taxon>
        <taxon>Actinomycetota</taxon>
        <taxon>Actinomycetes</taxon>
        <taxon>Pseudonocardiales</taxon>
        <taxon>Pseudonocardiaceae</taxon>
    </lineage>
</organism>
<accession>A0A1Q8C4D9</accession>
<dbReference type="AlphaFoldDB" id="A0A1Q8C4D9"/>
<comment type="caution">
    <text evidence="1">The sequence shown here is derived from an EMBL/GenBank/DDBJ whole genome shotgun (WGS) entry which is preliminary data.</text>
</comment>
<name>A0A1Q8C4D9_9PSEU</name>
<proteinExistence type="predicted"/>
<dbReference type="Proteomes" id="UP000185596">
    <property type="component" value="Unassembled WGS sequence"/>
</dbReference>
<reference evidence="1 2" key="1">
    <citation type="submission" date="2016-12" db="EMBL/GenBank/DDBJ databases">
        <title>The draft genome sequence of Actinophytocola sp. 11-183.</title>
        <authorList>
            <person name="Wang W."/>
            <person name="Yuan L."/>
        </authorList>
    </citation>
    <scope>NUCLEOTIDE SEQUENCE [LARGE SCALE GENOMIC DNA]</scope>
    <source>
        <strain evidence="1 2">11-183</strain>
    </source>
</reference>
<protein>
    <submittedName>
        <fullName evidence="1">Uncharacterized protein</fullName>
    </submittedName>
</protein>
<evidence type="ECO:0000313" key="2">
    <source>
        <dbReference type="Proteomes" id="UP000185596"/>
    </source>
</evidence>
<evidence type="ECO:0000313" key="1">
    <source>
        <dbReference type="EMBL" id="OLF09210.1"/>
    </source>
</evidence>
<keyword evidence="2" id="KW-1185">Reference proteome</keyword>
<gene>
    <name evidence="1" type="ORF">BU204_33290</name>
</gene>
<sequence length="97" mass="11155">MRIHLTEKSMHRIAAEVEDQSVRKWPPILDRGTSTTDFVRGPSMWVGLRYSAEGSEGFSWSYLMALSPAMLAARSDWKRRPGLRTCLRSWSAWLVDL</sequence>
<dbReference type="EMBL" id="MSIE01000088">
    <property type="protein sequence ID" value="OLF09210.1"/>
    <property type="molecule type" value="Genomic_DNA"/>
</dbReference>